<feature type="transmembrane region" description="Helical" evidence="6">
    <location>
        <begin position="179"/>
        <end position="197"/>
    </location>
</feature>
<reference evidence="8 9" key="1">
    <citation type="journal article" date="2023" name="Antonie Van Leeuwenhoek">
        <title>Mesoterricola silvestris gen. nov., sp. nov., Mesoterricola sediminis sp. nov., Geothrix oryzae sp. nov., Geothrix edaphica sp. nov., Geothrix rubra sp. nov., and Geothrix limicola sp. nov., six novel members of Acidobacteriota isolated from soils.</title>
        <authorList>
            <person name="Itoh H."/>
            <person name="Sugisawa Y."/>
            <person name="Mise K."/>
            <person name="Xu Z."/>
            <person name="Kuniyasu M."/>
            <person name="Ushijima N."/>
            <person name="Kawano K."/>
            <person name="Kobayashi E."/>
            <person name="Shiratori Y."/>
            <person name="Masuda Y."/>
            <person name="Senoo K."/>
        </authorList>
    </citation>
    <scope>NUCLEOTIDE SEQUENCE [LARGE SCALE GENOMIC DNA]</scope>
    <source>
        <strain evidence="8 9">Red804</strain>
    </source>
</reference>
<feature type="transmembrane region" description="Helical" evidence="6">
    <location>
        <begin position="55"/>
        <end position="73"/>
    </location>
</feature>
<dbReference type="Proteomes" id="UP001165069">
    <property type="component" value="Unassembled WGS sequence"/>
</dbReference>
<evidence type="ECO:0000256" key="5">
    <source>
        <dbReference type="SAM" id="MobiDB-lite"/>
    </source>
</evidence>
<sequence>MSAMDDVLNPPGGAEAHPEPVAQAEPVEGTLHTLLIPFGAGMAVNLLSLGIASPYAMMAIGLLIALVAMFVWADRPYSWVVFVAVSAGNPANYGTPISLNLYSASLFFVLTRGGGWKSLPKMVKLALFFVLLSMVVSVLASLSADLAVPSIHTTDVSRPRPWMVTWSGGATLETMSSQLVSITNYLLGPFLFIPLIFSRIKGDHSPELLVKGLLFALILPTVFLFMVSRSFGQPIMDATSVTEGMLNVTAFRLGKIDVQMLRTQVGIPLAALICASFALAVSPLPRWTRLVATGCLVTAGYILLVTGSVGSTLASLAGITVILSLSLRHFSIKRYVVLLVVGGGLALTTLAILPQNIQRYATSRYELRVGKNSSSTADRAWRWKKAFNYLTENPSGVGWSIYVEPLGTYPHNDYLTYGIAFGMVCGLVYLLYPSSMLFSFFTFAFFHRKPMNASRLALALAGAGVSTAIFINSMSDHLTANRWYFNLAWSLIWYCYFASRASSDPLDIKAMLSRELPFAWKERAAHAEPGHRRHRL</sequence>
<feature type="transmembrane region" description="Helical" evidence="6">
    <location>
        <begin position="265"/>
        <end position="284"/>
    </location>
</feature>
<evidence type="ECO:0000256" key="4">
    <source>
        <dbReference type="ARBA" id="ARBA00023136"/>
    </source>
</evidence>
<name>A0ABQ5QKL2_9BACT</name>
<evidence type="ECO:0000259" key="7">
    <source>
        <dbReference type="Pfam" id="PF04932"/>
    </source>
</evidence>
<evidence type="ECO:0000313" key="8">
    <source>
        <dbReference type="EMBL" id="GLH74831.1"/>
    </source>
</evidence>
<feature type="transmembrane region" description="Helical" evidence="6">
    <location>
        <begin position="209"/>
        <end position="228"/>
    </location>
</feature>
<comment type="subcellular location">
    <subcellularLocation>
        <location evidence="1">Membrane</location>
        <topology evidence="1">Multi-pass membrane protein</topology>
    </subcellularLocation>
</comment>
<organism evidence="8 9">
    <name type="scientific">Geothrix limicola</name>
    <dbReference type="NCBI Taxonomy" id="2927978"/>
    <lineage>
        <taxon>Bacteria</taxon>
        <taxon>Pseudomonadati</taxon>
        <taxon>Acidobacteriota</taxon>
        <taxon>Holophagae</taxon>
        <taxon>Holophagales</taxon>
        <taxon>Holophagaceae</taxon>
        <taxon>Geothrix</taxon>
    </lineage>
</organism>
<evidence type="ECO:0000313" key="9">
    <source>
        <dbReference type="Proteomes" id="UP001165069"/>
    </source>
</evidence>
<feature type="transmembrane region" description="Helical" evidence="6">
    <location>
        <begin position="414"/>
        <end position="432"/>
    </location>
</feature>
<protein>
    <recommendedName>
        <fullName evidence="7">O-antigen ligase-related domain-containing protein</fullName>
    </recommendedName>
</protein>
<dbReference type="InterPro" id="IPR007016">
    <property type="entry name" value="O-antigen_ligase-rel_domated"/>
</dbReference>
<dbReference type="Pfam" id="PF04932">
    <property type="entry name" value="Wzy_C"/>
    <property type="match status" value="1"/>
</dbReference>
<evidence type="ECO:0000256" key="3">
    <source>
        <dbReference type="ARBA" id="ARBA00022989"/>
    </source>
</evidence>
<proteinExistence type="predicted"/>
<gene>
    <name evidence="8" type="ORF">GETHLI_33330</name>
</gene>
<feature type="region of interest" description="Disordered" evidence="5">
    <location>
        <begin position="1"/>
        <end position="21"/>
    </location>
</feature>
<keyword evidence="3 6" id="KW-1133">Transmembrane helix</keyword>
<dbReference type="EMBL" id="BSDE01000008">
    <property type="protein sequence ID" value="GLH74831.1"/>
    <property type="molecule type" value="Genomic_DNA"/>
</dbReference>
<feature type="transmembrane region" description="Helical" evidence="6">
    <location>
        <begin position="453"/>
        <end position="471"/>
    </location>
</feature>
<evidence type="ECO:0000256" key="1">
    <source>
        <dbReference type="ARBA" id="ARBA00004141"/>
    </source>
</evidence>
<feature type="transmembrane region" description="Helical" evidence="6">
    <location>
        <begin position="335"/>
        <end position="353"/>
    </location>
</feature>
<evidence type="ECO:0000256" key="2">
    <source>
        <dbReference type="ARBA" id="ARBA00022692"/>
    </source>
</evidence>
<feature type="transmembrane region" description="Helical" evidence="6">
    <location>
        <begin position="122"/>
        <end position="142"/>
    </location>
</feature>
<dbReference type="RefSeq" id="WP_285577555.1">
    <property type="nucleotide sequence ID" value="NZ_BSDE01000008.1"/>
</dbReference>
<keyword evidence="4 6" id="KW-0472">Membrane</keyword>
<keyword evidence="9" id="KW-1185">Reference proteome</keyword>
<comment type="caution">
    <text evidence="8">The sequence shown here is derived from an EMBL/GenBank/DDBJ whole genome shotgun (WGS) entry which is preliminary data.</text>
</comment>
<keyword evidence="2 6" id="KW-0812">Transmembrane</keyword>
<evidence type="ECO:0000256" key="6">
    <source>
        <dbReference type="SAM" id="Phobius"/>
    </source>
</evidence>
<feature type="transmembrane region" description="Helical" evidence="6">
    <location>
        <begin position="290"/>
        <end position="323"/>
    </location>
</feature>
<feature type="domain" description="O-antigen ligase-related" evidence="7">
    <location>
        <begin position="296"/>
        <end position="429"/>
    </location>
</feature>
<accession>A0ABQ5QKL2</accession>